<evidence type="ECO:0000313" key="2">
    <source>
        <dbReference type="EMBL" id="ADO67346.1"/>
    </source>
</evidence>
<dbReference type="KEGG" id="vg:9887715"/>
<gene>
    <name evidence="2" type="ORF">crov312</name>
</gene>
<protein>
    <submittedName>
        <fullName evidence="2">Uncharacterized protein</fullName>
    </submittedName>
</protein>
<dbReference type="EMBL" id="GU244497">
    <property type="protein sequence ID" value="ADO67346.1"/>
    <property type="molecule type" value="Genomic_DNA"/>
</dbReference>
<feature type="region of interest" description="Disordered" evidence="1">
    <location>
        <begin position="149"/>
        <end position="303"/>
    </location>
</feature>
<organismHost>
    <name type="scientific">Cafeteria roenbergensis</name>
    <name type="common">Marine flagellate</name>
    <dbReference type="NCBI Taxonomy" id="33653"/>
</organismHost>
<evidence type="ECO:0000313" key="3">
    <source>
        <dbReference type="Proteomes" id="UP000029781"/>
    </source>
</evidence>
<sequence length="361" mass="39439">MDLINKTIGDILSSLSINSETTKPNKTSIPKEINNNSLDYSATSEFVPDASNLGGDLETSVEERTFVNNQPAAMAPGTSSGSNNPFFIPEQSGGSNFTEDMEQLVNMLSTEQSQSGGGNTNNLEEFDTVVSITETEQLENKLKKLLNIRGGAKKTSKKTTKKSSKKTSKKTTKKSSKKTSKKTTKKSSKKTSKKTTKKSSKKTSKKTTKKPSKKTSKKTAKKTSKKTSMKTSKKASKKTTKKPSKKASKKTSKKTVKKTSKKVSKKPSKKTVKTVKTVDGETMKGGAKKSSKKTGKREAPKFMKLQSELAKKIREREGLKSVSDVAKRVKAIVMEALGGKTHKELEMAYDVALEKALAHYK</sequence>
<accession>E3T583</accession>
<feature type="compositionally biased region" description="Basic residues" evidence="1">
    <location>
        <begin position="149"/>
        <end position="273"/>
    </location>
</feature>
<dbReference type="GeneID" id="9887715"/>
<feature type="compositionally biased region" description="Basic residues" evidence="1">
    <location>
        <begin position="286"/>
        <end position="295"/>
    </location>
</feature>
<organism evidence="2 3">
    <name type="scientific">Cafeteria roenbergensis virus (strain BV-PW1)</name>
    <name type="common">CroV</name>
    <dbReference type="NCBI Taxonomy" id="693272"/>
    <lineage>
        <taxon>Viruses</taxon>
        <taxon>Varidnaviria</taxon>
        <taxon>Bamfordvirae</taxon>
        <taxon>Nucleocytoviricota</taxon>
        <taxon>Megaviricetes</taxon>
        <taxon>Imitervirales</taxon>
        <taxon>Mimiviridae</taxon>
        <taxon>Aliimimivirinae</taxon>
        <taxon>Rheavirus</taxon>
        <taxon>Rheavirus sinusmexicani</taxon>
    </lineage>
</organism>
<keyword evidence="3" id="KW-1185">Reference proteome</keyword>
<dbReference type="RefSeq" id="YP_003969945.1">
    <property type="nucleotide sequence ID" value="NC_014637.1"/>
</dbReference>
<reference evidence="2 3" key="1">
    <citation type="journal article" date="2010" name="Proc. Natl. Acad. Sci. U.S.A.">
        <title>Giant virus with a remarkable complement of genes infects marine zooplankton.</title>
        <authorList>
            <person name="Fischer M.G."/>
            <person name="Allen M.J."/>
            <person name="Wilson W.H."/>
            <person name="Suttle C.A."/>
        </authorList>
    </citation>
    <scope>NUCLEOTIDE SEQUENCE [LARGE SCALE GENOMIC DNA]</scope>
    <source>
        <strain evidence="2 3">BV-PW1</strain>
    </source>
</reference>
<name>E3T583_CROVB</name>
<evidence type="ECO:0000256" key="1">
    <source>
        <dbReference type="SAM" id="MobiDB-lite"/>
    </source>
</evidence>
<dbReference type="Proteomes" id="UP000029781">
    <property type="component" value="Segment"/>
</dbReference>
<proteinExistence type="predicted"/>